<dbReference type="EMBL" id="APRW01000009">
    <property type="protein sequence ID" value="ENX21674.1"/>
    <property type="molecule type" value="Genomic_DNA"/>
</dbReference>
<keyword evidence="1" id="KW-0732">Signal</keyword>
<comment type="caution">
    <text evidence="2">The sequence shown here is derived from an EMBL/GenBank/DDBJ whole genome shotgun (WGS) entry which is preliminary data.</text>
</comment>
<evidence type="ECO:0000256" key="1">
    <source>
        <dbReference type="SAM" id="SignalP"/>
    </source>
</evidence>
<gene>
    <name evidence="2" type="ORF">F892_00912</name>
</gene>
<dbReference type="Proteomes" id="UP000013173">
    <property type="component" value="Unassembled WGS sequence"/>
</dbReference>
<proteinExistence type="predicted"/>
<reference evidence="2 3" key="1">
    <citation type="submission" date="2013-02" db="EMBL/GenBank/DDBJ databases">
        <title>The Genome Sequence of Acinetobacter sp. NIPH 2168.</title>
        <authorList>
            <consortium name="The Broad Institute Genome Sequencing Platform"/>
            <consortium name="The Broad Institute Genome Sequencing Center for Infectious Disease"/>
            <person name="Cerqueira G."/>
            <person name="Feldgarden M."/>
            <person name="Courvalin P."/>
            <person name="Perichon B."/>
            <person name="Grillot-Courvalin C."/>
            <person name="Clermont D."/>
            <person name="Rocha E."/>
            <person name="Yoon E.-J."/>
            <person name="Nemec A."/>
            <person name="Walker B."/>
            <person name="Young S.K."/>
            <person name="Zeng Q."/>
            <person name="Gargeya S."/>
            <person name="Fitzgerald M."/>
            <person name="Haas B."/>
            <person name="Abouelleil A."/>
            <person name="Alvarado L."/>
            <person name="Arachchi H.M."/>
            <person name="Berlin A.M."/>
            <person name="Chapman S.B."/>
            <person name="Dewar J."/>
            <person name="Goldberg J."/>
            <person name="Griggs A."/>
            <person name="Gujja S."/>
            <person name="Hansen M."/>
            <person name="Howarth C."/>
            <person name="Imamovic A."/>
            <person name="Larimer J."/>
            <person name="McCowan C."/>
            <person name="Murphy C."/>
            <person name="Neiman D."/>
            <person name="Pearson M."/>
            <person name="Priest M."/>
            <person name="Roberts A."/>
            <person name="Saif S."/>
            <person name="Shea T."/>
            <person name="Sisk P."/>
            <person name="Sykes S."/>
            <person name="Wortman J."/>
            <person name="Nusbaum C."/>
            <person name="Birren B."/>
        </authorList>
    </citation>
    <scope>NUCLEOTIDE SEQUENCE [LARGE SCALE GENOMIC DNA]</scope>
    <source>
        <strain evidence="2 3">NIPH 2168</strain>
    </source>
</reference>
<protein>
    <recommendedName>
        <fullName evidence="4">Lipoprotein</fullName>
    </recommendedName>
</protein>
<dbReference type="AlphaFoldDB" id="N9NKY5"/>
<evidence type="ECO:0000313" key="3">
    <source>
        <dbReference type="Proteomes" id="UP000013173"/>
    </source>
</evidence>
<evidence type="ECO:0000313" key="2">
    <source>
        <dbReference type="EMBL" id="ENX21674.1"/>
    </source>
</evidence>
<evidence type="ECO:0008006" key="4">
    <source>
        <dbReference type="Google" id="ProtNLM"/>
    </source>
</evidence>
<feature type="chain" id="PRO_5004148158" description="Lipoprotein" evidence="1">
    <location>
        <begin position="18"/>
        <end position="140"/>
    </location>
</feature>
<keyword evidence="3" id="KW-1185">Reference proteome</keyword>
<dbReference type="GeneID" id="303685037"/>
<dbReference type="HOGENOM" id="CLU_148504_1_0_6"/>
<organism evidence="2 3">
    <name type="scientific">Acinetobacter vivianii</name>
    <dbReference type="NCBI Taxonomy" id="1776742"/>
    <lineage>
        <taxon>Bacteria</taxon>
        <taxon>Pseudomonadati</taxon>
        <taxon>Pseudomonadota</taxon>
        <taxon>Gammaproteobacteria</taxon>
        <taxon>Moraxellales</taxon>
        <taxon>Moraxellaceae</taxon>
        <taxon>Acinetobacter</taxon>
    </lineage>
</organism>
<feature type="signal peptide" evidence="1">
    <location>
        <begin position="1"/>
        <end position="17"/>
    </location>
</feature>
<name>N9NKY5_9GAMM</name>
<accession>N9NKY5</accession>
<dbReference type="RefSeq" id="WP_005256391.1">
    <property type="nucleotide sequence ID" value="NZ_BMDR01000009.1"/>
</dbReference>
<dbReference type="PROSITE" id="PS51257">
    <property type="entry name" value="PROKAR_LIPOPROTEIN"/>
    <property type="match status" value="1"/>
</dbReference>
<dbReference type="OrthoDB" id="9154618at2"/>
<sequence>MKFLAVIALITALSACATTPTTIESANVVPPQRIYQQTYFTEHKNSIEAKVVFFRDKGLTGFGCSYDLYINNQKSFSLKQNEQATIFLKPDSYIFRLETSKNSLCPTIVDSQEANIKSNAELEYRVSLPSDANARLVRIK</sequence>